<protein>
    <submittedName>
        <fullName evidence="2">Uncharacterized protein</fullName>
    </submittedName>
</protein>
<evidence type="ECO:0000313" key="3">
    <source>
        <dbReference type="Proteomes" id="UP000261111"/>
    </source>
</evidence>
<proteinExistence type="predicted"/>
<reference evidence="2 3" key="1">
    <citation type="submission" date="2018-08" db="EMBL/GenBank/DDBJ databases">
        <title>A genome reference for cultivated species of the human gut microbiota.</title>
        <authorList>
            <person name="Zou Y."/>
            <person name="Xue W."/>
            <person name="Luo G."/>
        </authorList>
    </citation>
    <scope>NUCLEOTIDE SEQUENCE [LARGE SCALE GENOMIC DNA]</scope>
    <source>
        <strain evidence="2 3">AF19-21</strain>
    </source>
</reference>
<comment type="caution">
    <text evidence="2">The sequence shown here is derived from an EMBL/GenBank/DDBJ whole genome shotgun (WGS) entry which is preliminary data.</text>
</comment>
<dbReference type="EMBL" id="QVIA01000014">
    <property type="protein sequence ID" value="RGC29811.1"/>
    <property type="molecule type" value="Genomic_DNA"/>
</dbReference>
<gene>
    <name evidence="2" type="ORF">DWX41_13415</name>
</gene>
<evidence type="ECO:0000256" key="1">
    <source>
        <dbReference type="SAM" id="MobiDB-lite"/>
    </source>
</evidence>
<evidence type="ECO:0000313" key="2">
    <source>
        <dbReference type="EMBL" id="RGC29811.1"/>
    </source>
</evidence>
<dbReference type="Proteomes" id="UP000261111">
    <property type="component" value="Unassembled WGS sequence"/>
</dbReference>
<accession>A0A3E2WR02</accession>
<organism evidence="2 3">
    <name type="scientific">Hungatella hathewayi</name>
    <dbReference type="NCBI Taxonomy" id="154046"/>
    <lineage>
        <taxon>Bacteria</taxon>
        <taxon>Bacillati</taxon>
        <taxon>Bacillota</taxon>
        <taxon>Clostridia</taxon>
        <taxon>Lachnospirales</taxon>
        <taxon>Lachnospiraceae</taxon>
        <taxon>Hungatella</taxon>
    </lineage>
</organism>
<feature type="region of interest" description="Disordered" evidence="1">
    <location>
        <begin position="1"/>
        <end position="24"/>
    </location>
</feature>
<name>A0A3E2WR02_9FIRM</name>
<dbReference type="AlphaFoldDB" id="A0A3E2WR02"/>
<sequence length="91" mass="9752">MVGNGMGAVSWSRGKKTADRGNLDTSPKALMALRAGSREYCNSELQYSPLSAVFFPQLHLTAPKTLPAIPMSGSGSWVHQIGNNAHVGRIR</sequence>